<reference evidence="1" key="2">
    <citation type="submission" date="2021-10" db="EMBL/GenBank/DDBJ databases">
        <authorList>
            <person name="Piombo E."/>
        </authorList>
    </citation>
    <scope>NUCLEOTIDE SEQUENCE</scope>
</reference>
<dbReference type="Proteomes" id="UP000836387">
    <property type="component" value="Unassembled WGS sequence"/>
</dbReference>
<keyword evidence="2" id="KW-1185">Reference proteome</keyword>
<gene>
    <name evidence="1" type="ORF">CRV2_00019678</name>
</gene>
<accession>A0ACA9UGD3</accession>
<proteinExistence type="predicted"/>
<comment type="caution">
    <text evidence="1">The sequence shown here is derived from an EMBL/GenBank/DDBJ whole genome shotgun (WGS) entry which is preliminary data.</text>
</comment>
<evidence type="ECO:0000313" key="1">
    <source>
        <dbReference type="EMBL" id="CAG9952404.1"/>
    </source>
</evidence>
<name>A0ACA9UGD3_BIOOC</name>
<organism evidence="1 2">
    <name type="scientific">Clonostachys rosea f. rosea IK726</name>
    <dbReference type="NCBI Taxonomy" id="1349383"/>
    <lineage>
        <taxon>Eukaryota</taxon>
        <taxon>Fungi</taxon>
        <taxon>Dikarya</taxon>
        <taxon>Ascomycota</taxon>
        <taxon>Pezizomycotina</taxon>
        <taxon>Sordariomycetes</taxon>
        <taxon>Hypocreomycetidae</taxon>
        <taxon>Hypocreales</taxon>
        <taxon>Bionectriaceae</taxon>
        <taxon>Clonostachys</taxon>
    </lineage>
</organism>
<protein>
    <submittedName>
        <fullName evidence="1">Uncharacterized protein</fullName>
    </submittedName>
</protein>
<dbReference type="EMBL" id="CADEHS020000485">
    <property type="protein sequence ID" value="CAG9952404.1"/>
    <property type="molecule type" value="Genomic_DNA"/>
</dbReference>
<sequence>MRKLMRREDNGFVSIILGAGPDPILAESAMFDAMAICQSVLDVLRQGGPAISPPQTLPFKTEELWGFCASNSHGPRHHLTYGRYSSTKR</sequence>
<evidence type="ECO:0000313" key="2">
    <source>
        <dbReference type="Proteomes" id="UP000836387"/>
    </source>
</evidence>
<reference evidence="1" key="1">
    <citation type="submission" date="2020-04" db="EMBL/GenBank/DDBJ databases">
        <authorList>
            <person name="Broberg M."/>
        </authorList>
    </citation>
    <scope>NUCLEOTIDE SEQUENCE</scope>
</reference>